<evidence type="ECO:0000259" key="2">
    <source>
        <dbReference type="Pfam" id="PF01370"/>
    </source>
</evidence>
<name>A0ABX8X7J2_SHEPU</name>
<organism evidence="4 5">
    <name type="scientific">Shewanella putrefaciens</name>
    <name type="common">Pseudomonas putrefaciens</name>
    <dbReference type="NCBI Taxonomy" id="24"/>
    <lineage>
        <taxon>Bacteria</taxon>
        <taxon>Pseudomonadati</taxon>
        <taxon>Pseudomonadota</taxon>
        <taxon>Gammaproteobacteria</taxon>
        <taxon>Alteromonadales</taxon>
        <taxon>Shewanellaceae</taxon>
        <taxon>Shewanella</taxon>
    </lineage>
</organism>
<dbReference type="CDD" id="cd05242">
    <property type="entry name" value="SDR_a8"/>
    <property type="match status" value="1"/>
</dbReference>
<dbReference type="InterPro" id="IPR001509">
    <property type="entry name" value="Epimerase_deHydtase"/>
</dbReference>
<sequence>MKILITGASGFIGRQLVALLAPMHQLTLLTRSPEQTRKVLGAEHQYLASLDQLDDLNTIDAVVNLAGEPIVAKRWSKNQKQLICSSRWNTTARLTQLIQQSSNPPSVMVSGSAIGFYGRQGEQLLNENSTPNIEFSHEICKTWEQLALNAASEHTRVSIIRIGIVLGHGGALEKMLPPFKLGLGGPIGHGRQGMSWIHVNDLISLIEFLLTHDQCQGLFNATAPNPVSNAEFAKTLGKALNRPAMITTPPLALRLAMGEMSELLTEGQFVYPKRALEAGFQFQYTDLESALTDIVAR</sequence>
<dbReference type="PANTHER" id="PTHR11092:SF0">
    <property type="entry name" value="EPIMERASE FAMILY PROTEIN SDR39U1"/>
    <property type="match status" value="1"/>
</dbReference>
<gene>
    <name evidence="4" type="ORF">K3G22_11910</name>
</gene>
<reference evidence="4 5" key="1">
    <citation type="submission" date="2021-08" db="EMBL/GenBank/DDBJ databases">
        <title>Shewanella putrefaciens YZ-J, complete genome.</title>
        <authorList>
            <person name="Yi Z."/>
        </authorList>
    </citation>
    <scope>NUCLEOTIDE SEQUENCE [LARGE SCALE GENOMIC DNA]</scope>
    <source>
        <strain evidence="4 5">YZ-J</strain>
    </source>
</reference>
<evidence type="ECO:0000313" key="4">
    <source>
        <dbReference type="EMBL" id="QYX71494.1"/>
    </source>
</evidence>
<dbReference type="NCBIfam" id="TIGR01777">
    <property type="entry name" value="yfcH"/>
    <property type="match status" value="1"/>
</dbReference>
<evidence type="ECO:0000313" key="5">
    <source>
        <dbReference type="Proteomes" id="UP000827084"/>
    </source>
</evidence>
<evidence type="ECO:0000256" key="1">
    <source>
        <dbReference type="ARBA" id="ARBA00009353"/>
    </source>
</evidence>
<dbReference type="EMBL" id="CP080635">
    <property type="protein sequence ID" value="QYX71494.1"/>
    <property type="molecule type" value="Genomic_DNA"/>
</dbReference>
<evidence type="ECO:0000259" key="3">
    <source>
        <dbReference type="Pfam" id="PF08338"/>
    </source>
</evidence>
<proteinExistence type="inferred from homology"/>
<dbReference type="Pfam" id="PF01370">
    <property type="entry name" value="Epimerase"/>
    <property type="match status" value="1"/>
</dbReference>
<comment type="similarity">
    <text evidence="1">Belongs to the NAD(P)-dependent epimerase/dehydratase family. SDR39U1 subfamily.</text>
</comment>
<dbReference type="Gene3D" id="3.40.50.720">
    <property type="entry name" value="NAD(P)-binding Rossmann-like Domain"/>
    <property type="match status" value="1"/>
</dbReference>
<dbReference type="InterPro" id="IPR036291">
    <property type="entry name" value="NAD(P)-bd_dom_sf"/>
</dbReference>
<dbReference type="SUPFAM" id="SSF51735">
    <property type="entry name" value="NAD(P)-binding Rossmann-fold domains"/>
    <property type="match status" value="1"/>
</dbReference>
<dbReference type="RefSeq" id="WP_011788957.1">
    <property type="nucleotide sequence ID" value="NZ_BMPK01000010.1"/>
</dbReference>
<keyword evidence="5" id="KW-1185">Reference proteome</keyword>
<feature type="domain" description="NAD-dependent epimerase/dehydratase" evidence="2">
    <location>
        <begin position="3"/>
        <end position="214"/>
    </location>
</feature>
<feature type="domain" description="DUF1731" evidence="3">
    <location>
        <begin position="249"/>
        <end position="294"/>
    </location>
</feature>
<dbReference type="GeneID" id="67443976"/>
<dbReference type="PANTHER" id="PTHR11092">
    <property type="entry name" value="SUGAR NUCLEOTIDE EPIMERASE RELATED"/>
    <property type="match status" value="1"/>
</dbReference>
<accession>A0ABX8X7J2</accession>
<protein>
    <submittedName>
        <fullName evidence="4">TIGR01777 family oxidoreductase</fullName>
    </submittedName>
</protein>
<dbReference type="InterPro" id="IPR010099">
    <property type="entry name" value="SDR39U1"/>
</dbReference>
<dbReference type="Pfam" id="PF08338">
    <property type="entry name" value="DUF1731"/>
    <property type="match status" value="1"/>
</dbReference>
<dbReference type="Proteomes" id="UP000827084">
    <property type="component" value="Chromosome"/>
</dbReference>
<dbReference type="InterPro" id="IPR013549">
    <property type="entry name" value="DUF1731"/>
</dbReference>